<accession>A0ABV2XIR9</accession>
<keyword evidence="3" id="KW-1185">Reference proteome</keyword>
<evidence type="ECO:0000313" key="2">
    <source>
        <dbReference type="EMBL" id="MEU2125757.1"/>
    </source>
</evidence>
<dbReference type="RefSeq" id="WP_357993269.1">
    <property type="nucleotide sequence ID" value="NZ_JBEYBR010000098.1"/>
</dbReference>
<dbReference type="EMBL" id="JBEYBR010000098">
    <property type="protein sequence ID" value="MEU2125757.1"/>
    <property type="molecule type" value="Genomic_DNA"/>
</dbReference>
<organism evidence="2 3">
    <name type="scientific">Nocardia niwae</name>
    <dbReference type="NCBI Taxonomy" id="626084"/>
    <lineage>
        <taxon>Bacteria</taxon>
        <taxon>Bacillati</taxon>
        <taxon>Actinomycetota</taxon>
        <taxon>Actinomycetes</taxon>
        <taxon>Mycobacteriales</taxon>
        <taxon>Nocardiaceae</taxon>
        <taxon>Nocardia</taxon>
    </lineage>
</organism>
<evidence type="ECO:0000313" key="3">
    <source>
        <dbReference type="Proteomes" id="UP001550535"/>
    </source>
</evidence>
<sequence>MVSSLYEMEFGEALYELAADAAATLGEQSEEVQARDGEQFLEHYMTPLVTEAEAMLDRYAEQYMQHDITTSSEDELDRLFESIQPSFEHMSPAFENFLGKLWKKAKAVARGAVRLAKKGIAAVGKIIPLGWIFGKLKKLIRPLLKRVLKLALGRLPVALRPAARKLAGRLFREQEQWAGETESFSGFEEVETEAIAEALAHPDPDTIQREFDATVASLFFTEQESEQESIQAEATEQAEEEAEDRLADLDSAREQFIRDVTQAPSGGDVTEAMENFVPASMGALKLGINIIGRKKVVGFLAKYLGRLVRPYVGADVAKPLSKAIVSTGMSLVGLEVPAEQNRLAGEAVAGAVEGTIRRVAEQGQEVFEDQRLLEAAVQEAFTEAAAESFPPDMIREEYQEVTAKAAARGTWVLRPATGRRRYKRYTRVLDVTVSRPTARMVTGFGAVPLAAILQARLGVAAPLTCKAYLYEAIVGTNLSTIARLERDVPGLGPNASLGWKLFLPLTRQTAAALFGEPGLGRDVANHFLMSPHRIAVGQRFVILVPEGGRRIPPDARTVTPRRPVGRTSQVNLTLNIPASQAQIYIHLNETDTQAVAASMRRGESVTPVLVLLESIYVASLRSMFSGNVTRHVKVVHETAAGEQFAGRALSLVGLQLLMKIGAKIIDWIGVALSEYFTRQRQDFLTAADKPVNGVTIIVTARHHSMMQVLDKALRGDGVGAAIALTKALLLRAEIGVRTVAGFQS</sequence>
<name>A0ABV2XIR9_9NOCA</name>
<comment type="caution">
    <text evidence="2">The sequence shown here is derived from an EMBL/GenBank/DDBJ whole genome shotgun (WGS) entry which is preliminary data.</text>
</comment>
<evidence type="ECO:0000256" key="1">
    <source>
        <dbReference type="SAM" id="Coils"/>
    </source>
</evidence>
<dbReference type="Proteomes" id="UP001550535">
    <property type="component" value="Unassembled WGS sequence"/>
</dbReference>
<gene>
    <name evidence="2" type="ORF">ABZ507_28470</name>
</gene>
<proteinExistence type="predicted"/>
<reference evidence="2 3" key="1">
    <citation type="submission" date="2024-06" db="EMBL/GenBank/DDBJ databases">
        <title>The Natural Products Discovery Center: Release of the First 8490 Sequenced Strains for Exploring Actinobacteria Biosynthetic Diversity.</title>
        <authorList>
            <person name="Kalkreuter E."/>
            <person name="Kautsar S.A."/>
            <person name="Yang D."/>
            <person name="Bader C.D."/>
            <person name="Teijaro C.N."/>
            <person name="Fluegel L."/>
            <person name="Davis C.M."/>
            <person name="Simpson J.R."/>
            <person name="Lauterbach L."/>
            <person name="Steele A.D."/>
            <person name="Gui C."/>
            <person name="Meng S."/>
            <person name="Li G."/>
            <person name="Viehrig K."/>
            <person name="Ye F."/>
            <person name="Su P."/>
            <person name="Kiefer A.F."/>
            <person name="Nichols A."/>
            <person name="Cepeda A.J."/>
            <person name="Yan W."/>
            <person name="Fan B."/>
            <person name="Jiang Y."/>
            <person name="Adhikari A."/>
            <person name="Zheng C.-J."/>
            <person name="Schuster L."/>
            <person name="Cowan T.M."/>
            <person name="Smanski M.J."/>
            <person name="Chevrette M.G."/>
            <person name="De Carvalho L.P.S."/>
            <person name="Shen B."/>
        </authorList>
    </citation>
    <scope>NUCLEOTIDE SEQUENCE [LARGE SCALE GENOMIC DNA]</scope>
    <source>
        <strain evidence="2 3">NPDC019434</strain>
    </source>
</reference>
<protein>
    <submittedName>
        <fullName evidence="2">Uncharacterized protein</fullName>
    </submittedName>
</protein>
<feature type="coiled-coil region" evidence="1">
    <location>
        <begin position="225"/>
        <end position="259"/>
    </location>
</feature>
<keyword evidence="1" id="KW-0175">Coiled coil</keyword>